<dbReference type="PANTHER" id="PTHR39456">
    <property type="entry name" value="METAL-DEPENDENT HYDROLASE"/>
    <property type="match status" value="1"/>
</dbReference>
<keyword evidence="2" id="KW-1185">Reference proteome</keyword>
<reference evidence="1 2" key="1">
    <citation type="submission" date="2013-09" db="EMBL/GenBank/DDBJ databases">
        <title>Whole genome shotgun sequence of Novosphingobium tardaugens NBRC 16725.</title>
        <authorList>
            <person name="Isaki S."/>
            <person name="Hosoyama A."/>
            <person name="Tsuchikane K."/>
            <person name="Katsumata H."/>
            <person name="Ando Y."/>
            <person name="Yamazaki S."/>
            <person name="Fujita N."/>
        </authorList>
    </citation>
    <scope>NUCLEOTIDE SEQUENCE [LARGE SCALE GENOMIC DNA]</scope>
    <source>
        <strain evidence="1 2">NBRC 16725</strain>
    </source>
</reference>
<sequence length="266" mass="31379">MKARMPQLDFSESLPAWAPNREFAHMFNAFSVIIMQLEPYLNKTAARVRGQLPHGDPLRDDLTIFIRQEATHTLIHRQYNEALYRAGYIGLKTIEQDMADEYQRFLDTKPLLWNIGYAQGFEIVGPIYAEFIFEKIDDLLEGADQKVADMWRWHLAEEYEHRMVAHEAYHRVGGNYFHRLWVTWKTLQHLGRFNARAEKLMLDIDAQAMTPQERKASRIRTRKVHRRLSLFLLRKVLPVLMPWYTPARWRAPDGAQHFLDMTAAAE</sequence>
<dbReference type="PANTHER" id="PTHR39456:SF1">
    <property type="entry name" value="METAL-DEPENDENT HYDROLASE"/>
    <property type="match status" value="1"/>
</dbReference>
<dbReference type="KEGG" id="ntd:EGO55_05215"/>
<name>U2ZYL4_9SPHN</name>
<protein>
    <recommendedName>
        <fullName evidence="3">Metal-dependent hydrolase</fullName>
    </recommendedName>
</protein>
<dbReference type="eggNOG" id="COG3687">
    <property type="taxonomic scope" value="Bacteria"/>
</dbReference>
<gene>
    <name evidence="1" type="ORF">NT2_09_00820</name>
</gene>
<dbReference type="EMBL" id="BASZ01000009">
    <property type="protein sequence ID" value="GAD50474.1"/>
    <property type="molecule type" value="Genomic_DNA"/>
</dbReference>
<proteinExistence type="predicted"/>
<dbReference type="AlphaFoldDB" id="U2ZYL4"/>
<dbReference type="OrthoDB" id="4760165at2"/>
<dbReference type="InterPro" id="IPR016516">
    <property type="entry name" value="UCP07580"/>
</dbReference>
<evidence type="ECO:0008006" key="3">
    <source>
        <dbReference type="Google" id="ProtNLM"/>
    </source>
</evidence>
<accession>U2ZYL4</accession>
<evidence type="ECO:0000313" key="2">
    <source>
        <dbReference type="Proteomes" id="UP000016568"/>
    </source>
</evidence>
<evidence type="ECO:0000313" key="1">
    <source>
        <dbReference type="EMBL" id="GAD50474.1"/>
    </source>
</evidence>
<comment type="caution">
    <text evidence="1">The sequence shown here is derived from an EMBL/GenBank/DDBJ whole genome shotgun (WGS) entry which is preliminary data.</text>
</comment>
<dbReference type="Pfam" id="PF10118">
    <property type="entry name" value="Metal_hydrol"/>
    <property type="match status" value="1"/>
</dbReference>
<organism evidence="1 2">
    <name type="scientific">Caenibius tardaugens NBRC 16725</name>
    <dbReference type="NCBI Taxonomy" id="1219035"/>
    <lineage>
        <taxon>Bacteria</taxon>
        <taxon>Pseudomonadati</taxon>
        <taxon>Pseudomonadota</taxon>
        <taxon>Alphaproteobacteria</taxon>
        <taxon>Sphingomonadales</taxon>
        <taxon>Erythrobacteraceae</taxon>
        <taxon>Caenibius</taxon>
    </lineage>
</organism>
<dbReference type="Proteomes" id="UP000016568">
    <property type="component" value="Unassembled WGS sequence"/>
</dbReference>